<dbReference type="GO" id="GO:0006508">
    <property type="term" value="P:proteolysis"/>
    <property type="evidence" value="ECO:0007669"/>
    <property type="project" value="UniProtKB-KW"/>
</dbReference>
<comment type="caution">
    <text evidence="5">The sequence shown here is derived from an EMBL/GenBank/DDBJ whole genome shotgun (WGS) entry which is preliminary data.</text>
</comment>
<dbReference type="Gene3D" id="3.40.50.1820">
    <property type="entry name" value="alpha/beta hydrolase"/>
    <property type="match status" value="1"/>
</dbReference>
<keyword evidence="2 4" id="KW-0732">Signal</keyword>
<dbReference type="GO" id="GO:0008239">
    <property type="term" value="F:dipeptidyl-peptidase activity"/>
    <property type="evidence" value="ECO:0007669"/>
    <property type="project" value="TreeGrafter"/>
</dbReference>
<sequence length="494" mass="54194">MQHMLKSIRRPALLLSALALALQACGEGLPPSEETAAATDAPARAQSLALEAEAPDTVVAALQAIPGLTVVSEVPVPVAGVRFFFLTYEQPVDHLKPQGRKFQQRLSLLHRSAQAPFVLATTGYNLLEFPFQDEVTAVVQGNQLLVEQRFFGPSTPQPATWQHLTLEQAAADHHRLVKALKPLYTGKWISTGGSKGGMASVYHRVLYPNDVNGTVAYVAPNSHGPQDPRYIEFLSKVGDADCRARIKAFQREVLTRREELLPLVAEGAWARGLTFDFLGVDKALEFATLEFPFAFWQYGNASYCPLVPLPGAPAEALVEVLDGAAGLYALTDSDIDFFAPYYFQAGTQLGSYASDERHLQGLVHYPRQYAPASLVPFSIKPYPFNPFAIPLIETWVKAFGQRMLFIYGENDPWSTNAFEVSRRNDSYRFFAPNGNHGSSIFDLPEAEQTLALERLSTWAGVPVNAIAPKASARTAGELPVLTLARERPGQGPRN</sequence>
<dbReference type="PANTHER" id="PTHR11010">
    <property type="entry name" value="PROTEASE S28 PRO-X CARBOXYPEPTIDASE-RELATED"/>
    <property type="match status" value="1"/>
</dbReference>
<feature type="signal peptide" evidence="4">
    <location>
        <begin position="1"/>
        <end position="26"/>
    </location>
</feature>
<evidence type="ECO:0000256" key="2">
    <source>
        <dbReference type="ARBA" id="ARBA00022729"/>
    </source>
</evidence>
<reference evidence="6" key="1">
    <citation type="submission" date="2018-09" db="EMBL/GenBank/DDBJ databases">
        <authorList>
            <person name="Livingstone P.G."/>
            <person name="Whitworth D.E."/>
        </authorList>
    </citation>
    <scope>NUCLEOTIDE SEQUENCE [LARGE SCALE GENOMIC DNA]</scope>
    <source>
        <strain evidence="6">CA051B</strain>
    </source>
</reference>
<evidence type="ECO:0000256" key="1">
    <source>
        <dbReference type="ARBA" id="ARBA00022670"/>
    </source>
</evidence>
<gene>
    <name evidence="5" type="ORF">D7V93_20870</name>
</gene>
<proteinExistence type="predicted"/>
<organism evidence="5 6">
    <name type="scientific">Corallococcus llansteffanensis</name>
    <dbReference type="NCBI Taxonomy" id="2316731"/>
    <lineage>
        <taxon>Bacteria</taxon>
        <taxon>Pseudomonadati</taxon>
        <taxon>Myxococcota</taxon>
        <taxon>Myxococcia</taxon>
        <taxon>Myxococcales</taxon>
        <taxon>Cystobacterineae</taxon>
        <taxon>Myxococcaceae</taxon>
        <taxon>Corallococcus</taxon>
    </lineage>
</organism>
<evidence type="ECO:0000313" key="5">
    <source>
        <dbReference type="EMBL" id="RKH56163.1"/>
    </source>
</evidence>
<feature type="chain" id="PRO_5017330814" description="Aminopeptidase" evidence="4">
    <location>
        <begin position="27"/>
        <end position="494"/>
    </location>
</feature>
<dbReference type="ESTHER" id="9delt-a0a3a8pil1">
    <property type="family name" value="Peptidase_S37"/>
</dbReference>
<accession>A0A3A8PIL1</accession>
<protein>
    <recommendedName>
        <fullName evidence="7">Aminopeptidase</fullName>
    </recommendedName>
</protein>
<dbReference type="Proteomes" id="UP000272888">
    <property type="component" value="Unassembled WGS sequence"/>
</dbReference>
<dbReference type="PANTHER" id="PTHR11010:SF38">
    <property type="entry name" value="LYSOSOMAL PRO-X CARBOXYPEPTIDASE"/>
    <property type="match status" value="1"/>
</dbReference>
<dbReference type="EMBL" id="RAWB01000220">
    <property type="protein sequence ID" value="RKH56163.1"/>
    <property type="molecule type" value="Genomic_DNA"/>
</dbReference>
<dbReference type="AlphaFoldDB" id="A0A3A8PIL1"/>
<evidence type="ECO:0000313" key="6">
    <source>
        <dbReference type="Proteomes" id="UP000272888"/>
    </source>
</evidence>
<keyword evidence="3" id="KW-0378">Hydrolase</keyword>
<name>A0A3A8PIL1_9BACT</name>
<evidence type="ECO:0000256" key="3">
    <source>
        <dbReference type="ARBA" id="ARBA00022801"/>
    </source>
</evidence>
<keyword evidence="1" id="KW-0645">Protease</keyword>
<dbReference type="Pfam" id="PF05576">
    <property type="entry name" value="Peptidase_S37"/>
    <property type="match status" value="1"/>
</dbReference>
<dbReference type="SUPFAM" id="SSF53474">
    <property type="entry name" value="alpha/beta-Hydrolases"/>
    <property type="match status" value="1"/>
</dbReference>
<keyword evidence="6" id="KW-1185">Reference proteome</keyword>
<dbReference type="InterPro" id="IPR029058">
    <property type="entry name" value="AB_hydrolase_fold"/>
</dbReference>
<dbReference type="PROSITE" id="PS51257">
    <property type="entry name" value="PROKAR_LIPOPROTEIN"/>
    <property type="match status" value="1"/>
</dbReference>
<evidence type="ECO:0000256" key="4">
    <source>
        <dbReference type="SAM" id="SignalP"/>
    </source>
</evidence>
<evidence type="ECO:0008006" key="7">
    <source>
        <dbReference type="Google" id="ProtNLM"/>
    </source>
</evidence>
<dbReference type="InterPro" id="IPR008761">
    <property type="entry name" value="Peptidase_S37"/>
</dbReference>